<feature type="region of interest" description="Disordered" evidence="6">
    <location>
        <begin position="607"/>
        <end position="744"/>
    </location>
</feature>
<comment type="similarity">
    <text evidence="2">Belongs to the peptidase A1 family.</text>
</comment>
<evidence type="ECO:0000256" key="1">
    <source>
        <dbReference type="ARBA" id="ARBA00004167"/>
    </source>
</evidence>
<feature type="signal peptide" evidence="8">
    <location>
        <begin position="1"/>
        <end position="23"/>
    </location>
</feature>
<reference evidence="10" key="2">
    <citation type="submission" date="2023-06" db="EMBL/GenBank/DDBJ databases">
        <authorList>
            <consortium name="Lawrence Berkeley National Laboratory"/>
            <person name="Haridas S."/>
            <person name="Hensen N."/>
            <person name="Bonometti L."/>
            <person name="Westerberg I."/>
            <person name="Brannstrom I.O."/>
            <person name="Guillou S."/>
            <person name="Cros-Aarteil S."/>
            <person name="Calhoun S."/>
            <person name="Kuo A."/>
            <person name="Mondo S."/>
            <person name="Pangilinan J."/>
            <person name="Riley R."/>
            <person name="Labutti K."/>
            <person name="Andreopoulos B."/>
            <person name="Lipzen A."/>
            <person name="Chen C."/>
            <person name="Yanf M."/>
            <person name="Daum C."/>
            <person name="Ng V."/>
            <person name="Clum A."/>
            <person name="Steindorff A."/>
            <person name="Ohm R."/>
            <person name="Martin F."/>
            <person name="Silar P."/>
            <person name="Natvig D."/>
            <person name="Lalanne C."/>
            <person name="Gautier V."/>
            <person name="Ament-Velasquez S.L."/>
            <person name="Kruys A."/>
            <person name="Hutchinson M.I."/>
            <person name="Powell A.J."/>
            <person name="Barry K."/>
            <person name="Miller A.N."/>
            <person name="Grigoriev I.V."/>
            <person name="Debuchy R."/>
            <person name="Gladieux P."/>
            <person name="Thoren M.H."/>
            <person name="Johannesson H."/>
        </authorList>
    </citation>
    <scope>NUCLEOTIDE SEQUENCE</scope>
    <source>
        <strain evidence="10">CBS 955.72</strain>
    </source>
</reference>
<dbReference type="PANTHER" id="PTHR15549">
    <property type="entry name" value="PAIRED IMMUNOGLOBULIN-LIKE TYPE 2 RECEPTOR"/>
    <property type="match status" value="1"/>
</dbReference>
<dbReference type="GO" id="GO:0071944">
    <property type="term" value="C:cell periphery"/>
    <property type="evidence" value="ECO:0007669"/>
    <property type="project" value="UniProtKB-ARBA"/>
</dbReference>
<feature type="compositionally biased region" description="Polar residues" evidence="6">
    <location>
        <begin position="646"/>
        <end position="656"/>
    </location>
</feature>
<feature type="compositionally biased region" description="Basic and acidic residues" evidence="6">
    <location>
        <begin position="618"/>
        <end position="629"/>
    </location>
</feature>
<dbReference type="PROSITE" id="PS51767">
    <property type="entry name" value="PEPTIDASE_A1"/>
    <property type="match status" value="1"/>
</dbReference>
<dbReference type="CDD" id="cd05471">
    <property type="entry name" value="pepsin_like"/>
    <property type="match status" value="1"/>
</dbReference>
<evidence type="ECO:0000256" key="5">
    <source>
        <dbReference type="ARBA" id="ARBA00023136"/>
    </source>
</evidence>
<dbReference type="InterPro" id="IPR033121">
    <property type="entry name" value="PEPTIDASE_A1"/>
</dbReference>
<dbReference type="SUPFAM" id="SSF50630">
    <property type="entry name" value="Acid proteases"/>
    <property type="match status" value="1"/>
</dbReference>
<feature type="compositionally biased region" description="Polar residues" evidence="6">
    <location>
        <begin position="683"/>
        <end position="715"/>
    </location>
</feature>
<comment type="caution">
    <text evidence="10">The sequence shown here is derived from an EMBL/GenBank/DDBJ whole genome shotgun (WGS) entry which is preliminary data.</text>
</comment>
<keyword evidence="5 7" id="KW-0472">Membrane</keyword>
<evidence type="ECO:0000256" key="2">
    <source>
        <dbReference type="ARBA" id="ARBA00007447"/>
    </source>
</evidence>
<feature type="compositionally biased region" description="Polar residues" evidence="6">
    <location>
        <begin position="827"/>
        <end position="856"/>
    </location>
</feature>
<keyword evidence="11" id="KW-1185">Reference proteome</keyword>
<evidence type="ECO:0000256" key="6">
    <source>
        <dbReference type="SAM" id="MobiDB-lite"/>
    </source>
</evidence>
<dbReference type="Gene3D" id="2.40.70.10">
    <property type="entry name" value="Acid Proteases"/>
    <property type="match status" value="2"/>
</dbReference>
<evidence type="ECO:0000256" key="3">
    <source>
        <dbReference type="ARBA" id="ARBA00022692"/>
    </source>
</evidence>
<feature type="transmembrane region" description="Helical" evidence="7">
    <location>
        <begin position="469"/>
        <end position="490"/>
    </location>
</feature>
<proteinExistence type="inferred from homology"/>
<reference evidence="10" key="1">
    <citation type="journal article" date="2023" name="Mol. Phylogenet. Evol.">
        <title>Genome-scale phylogeny and comparative genomics of the fungal order Sordariales.</title>
        <authorList>
            <person name="Hensen N."/>
            <person name="Bonometti L."/>
            <person name="Westerberg I."/>
            <person name="Brannstrom I.O."/>
            <person name="Guillou S."/>
            <person name="Cros-Aarteil S."/>
            <person name="Calhoun S."/>
            <person name="Haridas S."/>
            <person name="Kuo A."/>
            <person name="Mondo S."/>
            <person name="Pangilinan J."/>
            <person name="Riley R."/>
            <person name="LaButti K."/>
            <person name="Andreopoulos B."/>
            <person name="Lipzen A."/>
            <person name="Chen C."/>
            <person name="Yan M."/>
            <person name="Daum C."/>
            <person name="Ng V."/>
            <person name="Clum A."/>
            <person name="Steindorff A."/>
            <person name="Ohm R.A."/>
            <person name="Martin F."/>
            <person name="Silar P."/>
            <person name="Natvig D.O."/>
            <person name="Lalanne C."/>
            <person name="Gautier V."/>
            <person name="Ament-Velasquez S.L."/>
            <person name="Kruys A."/>
            <person name="Hutchinson M.I."/>
            <person name="Powell A.J."/>
            <person name="Barry K."/>
            <person name="Miller A.N."/>
            <person name="Grigoriev I.V."/>
            <person name="Debuchy R."/>
            <person name="Gladieux P."/>
            <person name="Hiltunen Thoren M."/>
            <person name="Johannesson H."/>
        </authorList>
    </citation>
    <scope>NUCLEOTIDE SEQUENCE</scope>
    <source>
        <strain evidence="10">CBS 955.72</strain>
    </source>
</reference>
<gene>
    <name evidence="10" type="ORF">B0T25DRAFT_622725</name>
</gene>
<evidence type="ECO:0000313" key="11">
    <source>
        <dbReference type="Proteomes" id="UP001275084"/>
    </source>
</evidence>
<dbReference type="GO" id="GO:0004190">
    <property type="term" value="F:aspartic-type endopeptidase activity"/>
    <property type="evidence" value="ECO:0007669"/>
    <property type="project" value="InterPro"/>
</dbReference>
<evidence type="ECO:0000313" key="10">
    <source>
        <dbReference type="EMBL" id="KAK3352291.1"/>
    </source>
</evidence>
<name>A0AAJ0HGP2_9PEZI</name>
<dbReference type="GO" id="GO:0006508">
    <property type="term" value="P:proteolysis"/>
    <property type="evidence" value="ECO:0007669"/>
    <property type="project" value="InterPro"/>
</dbReference>
<dbReference type="PRINTS" id="PR00792">
    <property type="entry name" value="PEPSIN"/>
</dbReference>
<dbReference type="Pfam" id="PF00026">
    <property type="entry name" value="Asp"/>
    <property type="match status" value="1"/>
</dbReference>
<keyword evidence="4 7" id="KW-1133">Transmembrane helix</keyword>
<dbReference type="AlphaFoldDB" id="A0AAJ0HGP2"/>
<evidence type="ECO:0000256" key="7">
    <source>
        <dbReference type="SAM" id="Phobius"/>
    </source>
</evidence>
<accession>A0AAJ0HGP2</accession>
<protein>
    <submittedName>
        <fullName evidence="10">Aspartic peptidase domain-containing protein</fullName>
    </submittedName>
</protein>
<feature type="compositionally biased region" description="Low complexity" evidence="6">
    <location>
        <begin position="657"/>
        <end position="673"/>
    </location>
</feature>
<feature type="compositionally biased region" description="Low complexity" evidence="6">
    <location>
        <begin position="716"/>
        <end position="731"/>
    </location>
</feature>
<dbReference type="InterPro" id="IPR051694">
    <property type="entry name" value="Immunoregulatory_rcpt-like"/>
</dbReference>
<evidence type="ECO:0000259" key="9">
    <source>
        <dbReference type="PROSITE" id="PS51767"/>
    </source>
</evidence>
<dbReference type="Proteomes" id="UP001275084">
    <property type="component" value="Unassembled WGS sequence"/>
</dbReference>
<dbReference type="EMBL" id="JAUIQD010000004">
    <property type="protein sequence ID" value="KAK3352291.1"/>
    <property type="molecule type" value="Genomic_DNA"/>
</dbReference>
<dbReference type="InterPro" id="IPR001461">
    <property type="entry name" value="Aspartic_peptidase_A1"/>
</dbReference>
<evidence type="ECO:0000256" key="8">
    <source>
        <dbReference type="SAM" id="SignalP"/>
    </source>
</evidence>
<organism evidence="10 11">
    <name type="scientific">Lasiosphaeria hispida</name>
    <dbReference type="NCBI Taxonomy" id="260671"/>
    <lineage>
        <taxon>Eukaryota</taxon>
        <taxon>Fungi</taxon>
        <taxon>Dikarya</taxon>
        <taxon>Ascomycota</taxon>
        <taxon>Pezizomycotina</taxon>
        <taxon>Sordariomycetes</taxon>
        <taxon>Sordariomycetidae</taxon>
        <taxon>Sordariales</taxon>
        <taxon>Lasiosphaeriaceae</taxon>
        <taxon>Lasiosphaeria</taxon>
    </lineage>
</organism>
<keyword evidence="8" id="KW-0732">Signal</keyword>
<comment type="subcellular location">
    <subcellularLocation>
        <location evidence="1">Membrane</location>
        <topology evidence="1">Single-pass membrane protein</topology>
    </subcellularLocation>
</comment>
<feature type="compositionally biased region" description="Low complexity" evidence="6">
    <location>
        <begin position="805"/>
        <end position="814"/>
    </location>
</feature>
<feature type="region of interest" description="Disordered" evidence="6">
    <location>
        <begin position="763"/>
        <end position="875"/>
    </location>
</feature>
<dbReference type="GO" id="GO:0016020">
    <property type="term" value="C:membrane"/>
    <property type="evidence" value="ECO:0007669"/>
    <property type="project" value="UniProtKB-SubCell"/>
</dbReference>
<evidence type="ECO:0000256" key="4">
    <source>
        <dbReference type="ARBA" id="ARBA00022989"/>
    </source>
</evidence>
<feature type="domain" description="Peptidase A1" evidence="9">
    <location>
        <begin position="53"/>
        <end position="426"/>
    </location>
</feature>
<feature type="chain" id="PRO_5042562639" evidence="8">
    <location>
        <begin position="24"/>
        <end position="896"/>
    </location>
</feature>
<sequence>MRLPYLVAVCDLLLLSAPTIVAAADAPDPESTAAAALWVQPATTWYGIDGNWSNFAFVVGSPPQIVYLSVATVLSEIWVVETGGCSAVQLCSNARGGVYDIPSSETWRSLGGYQLGMNNTGMEGNGDYGLETIAFVNQVTRMTTAVDGALIAGINDTNYYQGFFGVGVTQGKFGTNLTNPFISQLAETYGSIPSHSYGYTAGAYYRNTDANDGTVASLTLGGYDKLRFVPHNIMFSLDPVYRLPKVLLRGVSAKVTSIDKAPTNWTSTSQTLLSISDSVTAIIDTSTPYLWMPTAVCDRFAAALNLTWRDDLGVYVFSDGAQYSNYQADTSLSFTFSVSSYDNTDNFGQPLDVPGVVNITIPSAAFAQLLRYPFKNVIQWGESSIPYFPLKRSTKEINNNQYIIGRVFMQEAYLITRYDSGQFSLHQALFPENAYKNYSLEDITRSHDSPYAPYVETPASHGLSTGQTVGIVLSAFAIGSVLGVILWCLCRRRRKKTKKSTETAEENKEDAQSIDCDSPSPVMRMFSIIIGRKRSKKPIVHEVDGHSAQPVEVGADAQHQLFEMPVPPEPVELDSHYVGDGETDIGVGSAQQLSEYELVRRKLERQLQGPVPTYSPREAPEKPTLDKSMQDVSPVTHHRPAEDPSPVSTPTYGNTNSLPDSLPSPLSPHPDWSTRMFDLPSPMTVTSASRVLPSTNSDPSCSYSPVSPHSAQTFAPSSVSRSDSNVSPTSPIGSLRIPNPTIQRTPIDPSRVICLGPLPENVQLPHQQPTVPRIITPDGRTVSTGRSLRAPGEAHNRAVRHSRSSRGSSDSLGSNFTVEEENRLQEDMTNYQSTRQPDSSPTRRQPDSSFVQSMTQADDDNFPRSPRSMERIETGCELVHVPQIAEKRYSWEEHSK</sequence>
<dbReference type="InterPro" id="IPR021109">
    <property type="entry name" value="Peptidase_aspartic_dom_sf"/>
</dbReference>
<dbReference type="InterPro" id="IPR034164">
    <property type="entry name" value="Pepsin-like_dom"/>
</dbReference>
<keyword evidence="3 7" id="KW-0812">Transmembrane</keyword>